<dbReference type="Proteomes" id="UP000774804">
    <property type="component" value="Unassembled WGS sequence"/>
</dbReference>
<dbReference type="Proteomes" id="UP000697107">
    <property type="component" value="Unassembled WGS sequence"/>
</dbReference>
<protein>
    <submittedName>
        <fullName evidence="6">Uncharacterized protein</fullName>
    </submittedName>
</protein>
<evidence type="ECO:0000313" key="1">
    <source>
        <dbReference type="EMBL" id="KAG2844241.1"/>
    </source>
</evidence>
<sequence length="59" mass="6658">MYISRLLMNWLLHPMPRVDPKLQPETLLVDISLDTKDLRKATARSADLRATGTYDTGSA</sequence>
<evidence type="ECO:0000313" key="6">
    <source>
        <dbReference type="EMBL" id="RAW21346.1"/>
    </source>
</evidence>
<proteinExistence type="predicted"/>
<keyword evidence="7" id="KW-1185">Reference proteome</keyword>
<evidence type="ECO:0000313" key="7">
    <source>
        <dbReference type="Proteomes" id="UP000251314"/>
    </source>
</evidence>
<evidence type="ECO:0000313" key="2">
    <source>
        <dbReference type="EMBL" id="KAG2883078.1"/>
    </source>
</evidence>
<gene>
    <name evidence="6" type="ORF">PC110_g22211</name>
    <name evidence="1" type="ORF">PC113_g18432</name>
    <name evidence="2" type="ORF">PC115_g21738</name>
    <name evidence="3" type="ORF">PC117_g19109</name>
    <name evidence="4" type="ORF">PC118_g21207</name>
    <name evidence="5" type="ORF">PC129_g17084</name>
</gene>
<dbReference type="Proteomes" id="UP000735874">
    <property type="component" value="Unassembled WGS sequence"/>
</dbReference>
<dbReference type="EMBL" id="RCMV01000892">
    <property type="protein sequence ID" value="KAG3211948.1"/>
    <property type="molecule type" value="Genomic_DNA"/>
</dbReference>
<reference evidence="6 7" key="1">
    <citation type="submission" date="2018-01" db="EMBL/GenBank/DDBJ databases">
        <title>Draft genome of the strawberry crown rot pathogen Phytophthora cactorum.</title>
        <authorList>
            <person name="Armitage A.D."/>
            <person name="Lysoe E."/>
            <person name="Nellist C.F."/>
            <person name="Harrison R.J."/>
            <person name="Brurberg M.B."/>
        </authorList>
    </citation>
    <scope>NUCLEOTIDE SEQUENCE [LARGE SCALE GENOMIC DNA]</scope>
    <source>
        <strain evidence="6 7">10300</strain>
    </source>
</reference>
<organism evidence="6 7">
    <name type="scientific">Phytophthora cactorum</name>
    <dbReference type="NCBI Taxonomy" id="29920"/>
    <lineage>
        <taxon>Eukaryota</taxon>
        <taxon>Sar</taxon>
        <taxon>Stramenopiles</taxon>
        <taxon>Oomycota</taxon>
        <taxon>Peronosporomycetes</taxon>
        <taxon>Peronosporales</taxon>
        <taxon>Peronosporaceae</taxon>
        <taxon>Phytophthora</taxon>
    </lineage>
</organism>
<comment type="caution">
    <text evidence="6">The sequence shown here is derived from an EMBL/GenBank/DDBJ whole genome shotgun (WGS) entry which is preliminary data.</text>
</comment>
<dbReference type="VEuPathDB" id="FungiDB:PC110_g22211"/>
<accession>A0A329RBY5</accession>
<dbReference type="AlphaFoldDB" id="A0A329RBY5"/>
<evidence type="ECO:0000313" key="4">
    <source>
        <dbReference type="EMBL" id="KAG2962853.1"/>
    </source>
</evidence>
<evidence type="ECO:0000313" key="3">
    <source>
        <dbReference type="EMBL" id="KAG2911612.1"/>
    </source>
</evidence>
<dbReference type="EMBL" id="RCML01001406">
    <property type="protein sequence ID" value="KAG2962853.1"/>
    <property type="molecule type" value="Genomic_DNA"/>
</dbReference>
<evidence type="ECO:0000313" key="5">
    <source>
        <dbReference type="EMBL" id="KAG3211948.1"/>
    </source>
</evidence>
<dbReference type="Proteomes" id="UP000760860">
    <property type="component" value="Unassembled WGS sequence"/>
</dbReference>
<dbReference type="EMBL" id="MJFZ01001838">
    <property type="protein sequence ID" value="RAW21346.1"/>
    <property type="molecule type" value="Genomic_DNA"/>
</dbReference>
<dbReference type="EMBL" id="RCMG01000865">
    <property type="protein sequence ID" value="KAG2844241.1"/>
    <property type="molecule type" value="Genomic_DNA"/>
</dbReference>
<name>A0A329RBY5_9STRA</name>
<dbReference type="EMBL" id="RCMK01000810">
    <property type="protein sequence ID" value="KAG2911612.1"/>
    <property type="molecule type" value="Genomic_DNA"/>
</dbReference>
<reference evidence="1" key="2">
    <citation type="submission" date="2018-10" db="EMBL/GenBank/DDBJ databases">
        <title>Effector identification in a new, highly contiguous assembly of the strawberry crown rot pathogen Phytophthora cactorum.</title>
        <authorList>
            <person name="Armitage A.D."/>
            <person name="Nellist C.F."/>
            <person name="Bates H."/>
            <person name="Vickerstaff R.J."/>
            <person name="Harrison R.J."/>
        </authorList>
    </citation>
    <scope>NUCLEOTIDE SEQUENCE</scope>
    <source>
        <strain evidence="1">15-7</strain>
        <strain evidence="2">4032</strain>
        <strain evidence="3">4040</strain>
        <strain evidence="4">P415</strain>
        <strain evidence="5">P421</strain>
    </source>
</reference>
<dbReference type="Proteomes" id="UP000251314">
    <property type="component" value="Unassembled WGS sequence"/>
</dbReference>
<dbReference type="EMBL" id="RCMI01001604">
    <property type="protein sequence ID" value="KAG2883078.1"/>
    <property type="molecule type" value="Genomic_DNA"/>
</dbReference>
<dbReference type="Proteomes" id="UP000736787">
    <property type="component" value="Unassembled WGS sequence"/>
</dbReference>